<sequence>MGQGQTQLLLNISPWKGDWGGPGVRQTPIQQGHHSILWSIQQTPTCDEHELKDGDCLDVSPGNKHIKYFDDRPGLGRVVGMGQGTNNFLIDAIGCRNITIDYRLSAWSWLGG</sequence>
<keyword evidence="2" id="KW-1185">Reference proteome</keyword>
<protein>
    <submittedName>
        <fullName evidence="1">Uncharacterized protein</fullName>
    </submittedName>
</protein>
<dbReference type="AlphaFoldDB" id="A0A5N6VTR5"/>
<evidence type="ECO:0000313" key="1">
    <source>
        <dbReference type="EMBL" id="KAE8311598.1"/>
    </source>
</evidence>
<evidence type="ECO:0000313" key="2">
    <source>
        <dbReference type="Proteomes" id="UP000325433"/>
    </source>
</evidence>
<accession>A0A5N6VTR5</accession>
<dbReference type="EMBL" id="ML738341">
    <property type="protein sequence ID" value="KAE8311598.1"/>
    <property type="molecule type" value="Genomic_DNA"/>
</dbReference>
<proteinExistence type="predicted"/>
<dbReference type="Proteomes" id="UP000325433">
    <property type="component" value="Unassembled WGS sequence"/>
</dbReference>
<name>A0A5N6VTR5_9EURO</name>
<gene>
    <name evidence="1" type="ORF">BDV41DRAFT_578489</name>
</gene>
<reference evidence="2" key="1">
    <citation type="submission" date="2019-04" db="EMBL/GenBank/DDBJ databases">
        <title>Friends and foes A comparative genomics studyof 23 Aspergillus species from section Flavi.</title>
        <authorList>
            <consortium name="DOE Joint Genome Institute"/>
            <person name="Kjaerbolling I."/>
            <person name="Vesth T."/>
            <person name="Frisvad J.C."/>
            <person name="Nybo J.L."/>
            <person name="Theobald S."/>
            <person name="Kildgaard S."/>
            <person name="Isbrandt T."/>
            <person name="Kuo A."/>
            <person name="Sato A."/>
            <person name="Lyhne E.K."/>
            <person name="Kogle M.E."/>
            <person name="Wiebenga A."/>
            <person name="Kun R.S."/>
            <person name="Lubbers R.J."/>
            <person name="Makela M.R."/>
            <person name="Barry K."/>
            <person name="Chovatia M."/>
            <person name="Clum A."/>
            <person name="Daum C."/>
            <person name="Haridas S."/>
            <person name="He G."/>
            <person name="LaButti K."/>
            <person name="Lipzen A."/>
            <person name="Mondo S."/>
            <person name="Riley R."/>
            <person name="Salamov A."/>
            <person name="Simmons B.A."/>
            <person name="Magnuson J.K."/>
            <person name="Henrissat B."/>
            <person name="Mortensen U.H."/>
            <person name="Larsen T.O."/>
            <person name="Devries R.P."/>
            <person name="Grigoriev I.V."/>
            <person name="Machida M."/>
            <person name="Baker S.E."/>
            <person name="Andersen M.R."/>
        </authorList>
    </citation>
    <scope>NUCLEOTIDE SEQUENCE [LARGE SCALE GENOMIC DNA]</scope>
    <source>
        <strain evidence="2">CBS 130015</strain>
    </source>
</reference>
<organism evidence="1 2">
    <name type="scientific">Aspergillus transmontanensis</name>
    <dbReference type="NCBI Taxonomy" id="1034304"/>
    <lineage>
        <taxon>Eukaryota</taxon>
        <taxon>Fungi</taxon>
        <taxon>Dikarya</taxon>
        <taxon>Ascomycota</taxon>
        <taxon>Pezizomycotina</taxon>
        <taxon>Eurotiomycetes</taxon>
        <taxon>Eurotiomycetidae</taxon>
        <taxon>Eurotiales</taxon>
        <taxon>Aspergillaceae</taxon>
        <taxon>Aspergillus</taxon>
        <taxon>Aspergillus subgen. Circumdati</taxon>
    </lineage>
</organism>